<accession>A0A9Q1GL04</accession>
<gene>
    <name evidence="1" type="ORF">Cgig2_032399</name>
</gene>
<protein>
    <submittedName>
        <fullName evidence="1">Uncharacterized protein</fullName>
    </submittedName>
</protein>
<proteinExistence type="predicted"/>
<comment type="caution">
    <text evidence="1">The sequence shown here is derived from an EMBL/GenBank/DDBJ whole genome shotgun (WGS) entry which is preliminary data.</text>
</comment>
<sequence>MALNDNDRVKNSGRTGGVATVHLVWKVSAGGPWEAILVSNCREVEVGERVWRCKCGGVRWIRRRDNCRALRGGIVDRIRNLVKAIVSAVVCGSNVYIGLVRKGSKRQREEETALKVKKSRGTVMDDELKLSSWSDFDPKEEGESESEENVSLVEETSVELVSWDRFGSSEEEVSCREGEGASTGPMKGKKRDLMTALVMAWVARKKGFRLAGRVVPFSVFDVALFTGFSAIDKQVQFGDEFD</sequence>
<evidence type="ECO:0000313" key="1">
    <source>
        <dbReference type="EMBL" id="KAJ8422651.1"/>
    </source>
</evidence>
<keyword evidence="2" id="KW-1185">Reference proteome</keyword>
<organism evidence="1 2">
    <name type="scientific">Carnegiea gigantea</name>
    <dbReference type="NCBI Taxonomy" id="171969"/>
    <lineage>
        <taxon>Eukaryota</taxon>
        <taxon>Viridiplantae</taxon>
        <taxon>Streptophyta</taxon>
        <taxon>Embryophyta</taxon>
        <taxon>Tracheophyta</taxon>
        <taxon>Spermatophyta</taxon>
        <taxon>Magnoliopsida</taxon>
        <taxon>eudicotyledons</taxon>
        <taxon>Gunneridae</taxon>
        <taxon>Pentapetalae</taxon>
        <taxon>Caryophyllales</taxon>
        <taxon>Cactineae</taxon>
        <taxon>Cactaceae</taxon>
        <taxon>Cactoideae</taxon>
        <taxon>Echinocereeae</taxon>
        <taxon>Carnegiea</taxon>
    </lineage>
</organism>
<reference evidence="1" key="1">
    <citation type="submission" date="2022-04" db="EMBL/GenBank/DDBJ databases">
        <title>Carnegiea gigantea Genome sequencing and assembly v2.</title>
        <authorList>
            <person name="Copetti D."/>
            <person name="Sanderson M.J."/>
            <person name="Burquez A."/>
            <person name="Wojciechowski M.F."/>
        </authorList>
    </citation>
    <scope>NUCLEOTIDE SEQUENCE</scope>
    <source>
        <strain evidence="1">SGP5-SGP5p</strain>
        <tissue evidence="1">Aerial part</tissue>
    </source>
</reference>
<dbReference type="Proteomes" id="UP001153076">
    <property type="component" value="Unassembled WGS sequence"/>
</dbReference>
<dbReference type="OrthoDB" id="723791at2759"/>
<dbReference type="EMBL" id="JAKOGI010002188">
    <property type="protein sequence ID" value="KAJ8422651.1"/>
    <property type="molecule type" value="Genomic_DNA"/>
</dbReference>
<evidence type="ECO:0000313" key="2">
    <source>
        <dbReference type="Proteomes" id="UP001153076"/>
    </source>
</evidence>
<name>A0A9Q1GL04_9CARY</name>
<dbReference type="AlphaFoldDB" id="A0A9Q1GL04"/>